<evidence type="ECO:0000256" key="5">
    <source>
        <dbReference type="ARBA" id="ARBA00023163"/>
    </source>
</evidence>
<evidence type="ECO:0000256" key="2">
    <source>
        <dbReference type="ARBA" id="ARBA00023012"/>
    </source>
</evidence>
<proteinExistence type="predicted"/>
<dbReference type="Gene3D" id="1.10.10.10">
    <property type="entry name" value="Winged helix-like DNA-binding domain superfamily/Winged helix DNA-binding domain"/>
    <property type="match status" value="1"/>
</dbReference>
<dbReference type="Pfam" id="PF00486">
    <property type="entry name" value="Trans_reg_C"/>
    <property type="match status" value="1"/>
</dbReference>
<feature type="domain" description="Response regulatory" evidence="9">
    <location>
        <begin position="2"/>
        <end position="116"/>
    </location>
</feature>
<keyword evidence="3" id="KW-0805">Transcription regulation</keyword>
<evidence type="ECO:0000256" key="7">
    <source>
        <dbReference type="PROSITE-ProRule" id="PRU01091"/>
    </source>
</evidence>
<evidence type="ECO:0000256" key="8">
    <source>
        <dbReference type="SAM" id="MobiDB-lite"/>
    </source>
</evidence>
<protein>
    <submittedName>
        <fullName evidence="11">Transcriptional regulator</fullName>
    </submittedName>
</protein>
<name>A0A261EYF8_9BIFI</name>
<gene>
    <name evidence="11" type="ORF">PSSU_0661</name>
</gene>
<organism evidence="11 12">
    <name type="scientific">Pseudoscardovia suis</name>
    <dbReference type="NCBI Taxonomy" id="987063"/>
    <lineage>
        <taxon>Bacteria</taxon>
        <taxon>Bacillati</taxon>
        <taxon>Actinomycetota</taxon>
        <taxon>Actinomycetes</taxon>
        <taxon>Bifidobacteriales</taxon>
        <taxon>Bifidobacteriaceae</taxon>
        <taxon>Pseudoscardovia</taxon>
    </lineage>
</organism>
<dbReference type="InterPro" id="IPR001789">
    <property type="entry name" value="Sig_transdc_resp-reg_receiver"/>
</dbReference>
<keyword evidence="1 6" id="KW-0597">Phosphoprotein</keyword>
<evidence type="ECO:0000256" key="1">
    <source>
        <dbReference type="ARBA" id="ARBA00022553"/>
    </source>
</evidence>
<dbReference type="SMART" id="SM00448">
    <property type="entry name" value="REC"/>
    <property type="match status" value="1"/>
</dbReference>
<evidence type="ECO:0000313" key="12">
    <source>
        <dbReference type="Proteomes" id="UP000216454"/>
    </source>
</evidence>
<dbReference type="InterPro" id="IPR039420">
    <property type="entry name" value="WalR-like"/>
</dbReference>
<evidence type="ECO:0000256" key="4">
    <source>
        <dbReference type="ARBA" id="ARBA00023125"/>
    </source>
</evidence>
<feature type="region of interest" description="Disordered" evidence="8">
    <location>
        <begin position="220"/>
        <end position="245"/>
    </location>
</feature>
<keyword evidence="4 7" id="KW-0238">DNA-binding</keyword>
<dbReference type="PANTHER" id="PTHR48111">
    <property type="entry name" value="REGULATOR OF RPOS"/>
    <property type="match status" value="1"/>
</dbReference>
<dbReference type="SUPFAM" id="SSF52172">
    <property type="entry name" value="CheY-like"/>
    <property type="match status" value="1"/>
</dbReference>
<evidence type="ECO:0000256" key="3">
    <source>
        <dbReference type="ARBA" id="ARBA00023015"/>
    </source>
</evidence>
<dbReference type="PROSITE" id="PS50110">
    <property type="entry name" value="RESPONSE_REGULATORY"/>
    <property type="match status" value="1"/>
</dbReference>
<dbReference type="Proteomes" id="UP000216454">
    <property type="component" value="Unassembled WGS sequence"/>
</dbReference>
<feature type="domain" description="OmpR/PhoB-type" evidence="10">
    <location>
        <begin position="124"/>
        <end position="221"/>
    </location>
</feature>
<dbReference type="PROSITE" id="PS51755">
    <property type="entry name" value="OMPR_PHOB"/>
    <property type="match status" value="1"/>
</dbReference>
<keyword evidence="2" id="KW-0902">Two-component regulatory system</keyword>
<dbReference type="EMBL" id="MWWQ01000006">
    <property type="protein sequence ID" value="OZG51878.1"/>
    <property type="molecule type" value="Genomic_DNA"/>
</dbReference>
<reference evidence="11 12" key="1">
    <citation type="journal article" date="2017" name="BMC Genomics">
        <title>Comparative genomic and phylogenomic analyses of the Bifidobacteriaceae family.</title>
        <authorList>
            <person name="Lugli G.A."/>
            <person name="Milani C."/>
            <person name="Turroni F."/>
            <person name="Duranti S."/>
            <person name="Mancabelli L."/>
            <person name="Mangifesta M."/>
            <person name="Ferrario C."/>
            <person name="Modesto M."/>
            <person name="Mattarelli P."/>
            <person name="Jiri K."/>
            <person name="van Sinderen D."/>
            <person name="Ventura M."/>
        </authorList>
    </citation>
    <scope>NUCLEOTIDE SEQUENCE [LARGE SCALE GENOMIC DNA]</scope>
    <source>
        <strain evidence="11 12">DSM 24744</strain>
    </source>
</reference>
<dbReference type="AlphaFoldDB" id="A0A261EYF8"/>
<keyword evidence="5" id="KW-0804">Transcription</keyword>
<dbReference type="OrthoDB" id="9812490at2"/>
<comment type="caution">
    <text evidence="11">The sequence shown here is derived from an EMBL/GenBank/DDBJ whole genome shotgun (WGS) entry which is preliminary data.</text>
</comment>
<evidence type="ECO:0000313" key="11">
    <source>
        <dbReference type="EMBL" id="OZG51878.1"/>
    </source>
</evidence>
<evidence type="ECO:0000259" key="10">
    <source>
        <dbReference type="PROSITE" id="PS51755"/>
    </source>
</evidence>
<evidence type="ECO:0000256" key="6">
    <source>
        <dbReference type="PROSITE-ProRule" id="PRU00169"/>
    </source>
</evidence>
<dbReference type="CDD" id="cd00383">
    <property type="entry name" value="trans_reg_C"/>
    <property type="match status" value="1"/>
</dbReference>
<dbReference type="Pfam" id="PF00072">
    <property type="entry name" value="Response_reg"/>
    <property type="match status" value="1"/>
</dbReference>
<accession>A0A261EYF8</accession>
<dbReference type="FunFam" id="3.40.50.2300:FF:000001">
    <property type="entry name" value="DNA-binding response regulator PhoB"/>
    <property type="match status" value="1"/>
</dbReference>
<dbReference type="Gene3D" id="6.10.250.690">
    <property type="match status" value="1"/>
</dbReference>
<dbReference type="InterPro" id="IPR011006">
    <property type="entry name" value="CheY-like_superfamily"/>
</dbReference>
<dbReference type="InterPro" id="IPR036388">
    <property type="entry name" value="WH-like_DNA-bd_sf"/>
</dbReference>
<feature type="compositionally biased region" description="Low complexity" evidence="8">
    <location>
        <begin position="223"/>
        <end position="245"/>
    </location>
</feature>
<dbReference type="GO" id="GO:0032993">
    <property type="term" value="C:protein-DNA complex"/>
    <property type="evidence" value="ECO:0007669"/>
    <property type="project" value="TreeGrafter"/>
</dbReference>
<dbReference type="GO" id="GO:0000976">
    <property type="term" value="F:transcription cis-regulatory region binding"/>
    <property type="evidence" value="ECO:0007669"/>
    <property type="project" value="TreeGrafter"/>
</dbReference>
<keyword evidence="12" id="KW-1185">Reference proteome</keyword>
<dbReference type="Gene3D" id="3.40.50.2300">
    <property type="match status" value="1"/>
</dbReference>
<dbReference type="RefSeq" id="WP_094690989.1">
    <property type="nucleotide sequence ID" value="NZ_MWWQ01000006.1"/>
</dbReference>
<dbReference type="SMART" id="SM00862">
    <property type="entry name" value="Trans_reg_C"/>
    <property type="match status" value="1"/>
</dbReference>
<feature type="modified residue" description="4-aspartylphosphate" evidence="6">
    <location>
        <position position="51"/>
    </location>
</feature>
<dbReference type="SUPFAM" id="SSF46894">
    <property type="entry name" value="C-terminal effector domain of the bipartite response regulators"/>
    <property type="match status" value="1"/>
</dbReference>
<dbReference type="InterPro" id="IPR016032">
    <property type="entry name" value="Sig_transdc_resp-reg_C-effctor"/>
</dbReference>
<dbReference type="GO" id="GO:0000156">
    <property type="term" value="F:phosphorelay response regulator activity"/>
    <property type="evidence" value="ECO:0007669"/>
    <property type="project" value="TreeGrafter"/>
</dbReference>
<dbReference type="PANTHER" id="PTHR48111:SF1">
    <property type="entry name" value="TWO-COMPONENT RESPONSE REGULATOR ORR33"/>
    <property type="match status" value="1"/>
</dbReference>
<feature type="DNA-binding region" description="OmpR/PhoB-type" evidence="7">
    <location>
        <begin position="124"/>
        <end position="221"/>
    </location>
</feature>
<sequence length="245" mass="26523">MRILIAEDEQELARAEATILKLNGYDVDVAQDGAEAVDRVKSANYDVIVLDVMMPRVDGIEALRQIRGMGVTTPVIMLTAKAEVDDRVTGLDAGADDYLTKPFAMKELLARIRSQARRATSFTPTQLNFAGLTLDVSEQQISSENTMRLSARETKLLELLMLNPDKELSTQTIFEHVWADDPQATSELVYVYVSYLRSKLAAVSGSVAIAGERGGSYRLVQTDDASGTSGADGDGALSSGKDGRS</sequence>
<evidence type="ECO:0000259" key="9">
    <source>
        <dbReference type="PROSITE" id="PS50110"/>
    </source>
</evidence>
<dbReference type="GO" id="GO:0005829">
    <property type="term" value="C:cytosol"/>
    <property type="evidence" value="ECO:0007669"/>
    <property type="project" value="TreeGrafter"/>
</dbReference>
<dbReference type="InterPro" id="IPR001867">
    <property type="entry name" value="OmpR/PhoB-type_DNA-bd"/>
</dbReference>
<dbReference type="GO" id="GO:0006355">
    <property type="term" value="P:regulation of DNA-templated transcription"/>
    <property type="evidence" value="ECO:0007669"/>
    <property type="project" value="InterPro"/>
</dbReference>